<keyword evidence="3" id="KW-1185">Reference proteome</keyword>
<comment type="caution">
    <text evidence="2">The sequence shown here is derived from an EMBL/GenBank/DDBJ whole genome shotgun (WGS) entry which is preliminary data.</text>
</comment>
<accession>A0ABU5NYC9</accession>
<feature type="transmembrane region" description="Helical" evidence="1">
    <location>
        <begin position="64"/>
        <end position="92"/>
    </location>
</feature>
<proteinExistence type="predicted"/>
<sequence>MHREIDQLLLAGVLFVMLVLANGMPVVAARLLKRRWRTPVDGGRLWSDGRPVLGPSKTWRGLTIGALSCALFSAAIGLGLVFGVLFGVLALWGDLLSSFYKRRLGMPSSARAVGLDQVPESALPMVLAVFWLPISWWGAALVVVLFTLANILVSPLLFRLGIRRHPH</sequence>
<dbReference type="Pfam" id="PF01864">
    <property type="entry name" value="CarS-like"/>
    <property type="match status" value="1"/>
</dbReference>
<evidence type="ECO:0000313" key="3">
    <source>
        <dbReference type="Proteomes" id="UP001305746"/>
    </source>
</evidence>
<gene>
    <name evidence="2" type="ORF">U5822_08670</name>
</gene>
<keyword evidence="1" id="KW-1133">Transmembrane helix</keyword>
<evidence type="ECO:0000256" key="1">
    <source>
        <dbReference type="SAM" id="Phobius"/>
    </source>
</evidence>
<evidence type="ECO:0000313" key="2">
    <source>
        <dbReference type="EMBL" id="MEA1080742.1"/>
    </source>
</evidence>
<protein>
    <submittedName>
        <fullName evidence="2">CDP-archaeol synthase</fullName>
    </submittedName>
</protein>
<keyword evidence="1" id="KW-0812">Transmembrane</keyword>
<dbReference type="PANTHER" id="PTHR39650:SF1">
    <property type="entry name" value="CDP-ARCHAEOL SYNTHASE"/>
    <property type="match status" value="1"/>
</dbReference>
<dbReference type="RefSeq" id="WP_322855228.1">
    <property type="nucleotide sequence ID" value="NZ_JAYDCJ010000003.1"/>
</dbReference>
<dbReference type="Proteomes" id="UP001305746">
    <property type="component" value="Unassembled WGS sequence"/>
</dbReference>
<organism evidence="2 3">
    <name type="scientific">Marinobacter qingdaonensis</name>
    <dbReference type="NCBI Taxonomy" id="3108486"/>
    <lineage>
        <taxon>Bacteria</taxon>
        <taxon>Pseudomonadati</taxon>
        <taxon>Pseudomonadota</taxon>
        <taxon>Gammaproteobacteria</taxon>
        <taxon>Pseudomonadales</taxon>
        <taxon>Marinobacteraceae</taxon>
        <taxon>Marinobacter</taxon>
    </lineage>
</organism>
<dbReference type="EMBL" id="JAYDCJ010000003">
    <property type="protein sequence ID" value="MEA1080742.1"/>
    <property type="molecule type" value="Genomic_DNA"/>
</dbReference>
<keyword evidence="1" id="KW-0472">Membrane</keyword>
<feature type="transmembrane region" description="Helical" evidence="1">
    <location>
        <begin position="138"/>
        <end position="158"/>
    </location>
</feature>
<dbReference type="PANTHER" id="PTHR39650">
    <property type="entry name" value="CDP-ARCHAEOL SYNTHASE"/>
    <property type="match status" value="1"/>
</dbReference>
<reference evidence="2 3" key="1">
    <citation type="submission" date="2023-12" db="EMBL/GenBank/DDBJ databases">
        <title>Marinobacter qingdaonensis sp. nov., isolated from the intertidal sediment of Qingdao, PR China.</title>
        <authorList>
            <person name="Li Y."/>
        </authorList>
    </citation>
    <scope>NUCLEOTIDE SEQUENCE [LARGE SCALE GENOMIC DNA]</scope>
    <source>
        <strain evidence="2 3">ASW11-75</strain>
    </source>
</reference>
<dbReference type="InterPro" id="IPR032690">
    <property type="entry name" value="CarS"/>
</dbReference>
<name>A0ABU5NYC9_9GAMM</name>